<protein>
    <submittedName>
        <fullName evidence="1">Uncharacterized protein</fullName>
    </submittedName>
</protein>
<dbReference type="InterPro" id="IPR054623">
    <property type="entry name" value="HAH_0734-like"/>
</dbReference>
<gene>
    <name evidence="1" type="ORF">AArcSt11_14585</name>
</gene>
<evidence type="ECO:0000313" key="1">
    <source>
        <dbReference type="EMBL" id="MCL9814883.1"/>
    </source>
</evidence>
<proteinExistence type="predicted"/>
<dbReference type="Proteomes" id="UP001202674">
    <property type="component" value="Unassembled WGS sequence"/>
</dbReference>
<sequence>MKRLIIRGDPGIRRNAVIEHDGEELTLFQINRNGDWHGPDEVQLWCVAGTEDERESYDKREYIPHFLDVDRLDAGEVTVIERAG</sequence>
<comment type="caution">
    <text evidence="1">The sequence shown here is derived from an EMBL/GenBank/DDBJ whole genome shotgun (WGS) entry which is preliminary data.</text>
</comment>
<keyword evidence="2" id="KW-1185">Reference proteome</keyword>
<dbReference type="AlphaFoldDB" id="A0AAE3FT71"/>
<dbReference type="RefSeq" id="WP_250598157.1">
    <property type="nucleotide sequence ID" value="NZ_JAKRVY010000010.1"/>
</dbReference>
<evidence type="ECO:0000313" key="2">
    <source>
        <dbReference type="Proteomes" id="UP001202674"/>
    </source>
</evidence>
<reference evidence="1 2" key="1">
    <citation type="journal article" date="2022" name="Syst. Appl. Microbiol.">
        <title>Natronocalculus amylovorans gen. nov., sp. nov., and Natranaeroarchaeum aerophilus sp. nov., dominant culturable amylolytic natronoarchaea from hypersaline soda lakes in southwestern Siberia.</title>
        <authorList>
            <person name="Sorokin D.Y."/>
            <person name="Elcheninov A.G."/>
            <person name="Khizhniak T.V."/>
            <person name="Koenen M."/>
            <person name="Bale N.J."/>
            <person name="Damste J.S.S."/>
            <person name="Kublanov I.V."/>
        </authorList>
    </citation>
    <scope>NUCLEOTIDE SEQUENCE [LARGE SCALE GENOMIC DNA]</scope>
    <source>
        <strain evidence="1 2">AArc-St1-1</strain>
    </source>
</reference>
<accession>A0AAE3FT71</accession>
<dbReference type="Pfam" id="PF23384">
    <property type="entry name" value="DUF7098"/>
    <property type="match status" value="1"/>
</dbReference>
<dbReference type="EMBL" id="JAKRVY010000010">
    <property type="protein sequence ID" value="MCL9814883.1"/>
    <property type="molecule type" value="Genomic_DNA"/>
</dbReference>
<dbReference type="NCBIfam" id="NF045545">
    <property type="entry name" value="HAH_0734_fam"/>
    <property type="match status" value="1"/>
</dbReference>
<organism evidence="1 2">
    <name type="scientific">Natranaeroarchaeum aerophilus</name>
    <dbReference type="NCBI Taxonomy" id="2917711"/>
    <lineage>
        <taxon>Archaea</taxon>
        <taxon>Methanobacteriati</taxon>
        <taxon>Methanobacteriota</taxon>
        <taxon>Stenosarchaea group</taxon>
        <taxon>Halobacteria</taxon>
        <taxon>Halobacteriales</taxon>
        <taxon>Natronoarchaeaceae</taxon>
        <taxon>Natranaeroarchaeum</taxon>
    </lineage>
</organism>
<name>A0AAE3FT71_9EURY</name>